<dbReference type="Pfam" id="PF07486">
    <property type="entry name" value="Hydrolase_2"/>
    <property type="match status" value="1"/>
</dbReference>
<gene>
    <name evidence="2" type="ORF">GGR05_000429</name>
</gene>
<dbReference type="Proteomes" id="UP000531216">
    <property type="component" value="Unassembled WGS sequence"/>
</dbReference>
<organism evidence="2 3">
    <name type="scientific">Aureimonas phyllosphaerae</name>
    <dbReference type="NCBI Taxonomy" id="1166078"/>
    <lineage>
        <taxon>Bacteria</taxon>
        <taxon>Pseudomonadati</taxon>
        <taxon>Pseudomonadota</taxon>
        <taxon>Alphaproteobacteria</taxon>
        <taxon>Hyphomicrobiales</taxon>
        <taxon>Aurantimonadaceae</taxon>
        <taxon>Aureimonas</taxon>
    </lineage>
</organism>
<evidence type="ECO:0000259" key="1">
    <source>
        <dbReference type="Pfam" id="PF07486"/>
    </source>
</evidence>
<keyword evidence="2" id="KW-0378">Hydrolase</keyword>
<dbReference type="Gene3D" id="1.10.10.2520">
    <property type="entry name" value="Cell wall hydrolase SleB, domain 1"/>
    <property type="match status" value="1"/>
</dbReference>
<name>A0A7W6BSP6_9HYPH</name>
<proteinExistence type="predicted"/>
<dbReference type="InterPro" id="IPR042047">
    <property type="entry name" value="SleB_dom1"/>
</dbReference>
<accession>A0A7W6BSP6</accession>
<dbReference type="AlphaFoldDB" id="A0A7W6BSP6"/>
<evidence type="ECO:0000313" key="2">
    <source>
        <dbReference type="EMBL" id="MBB3934318.1"/>
    </source>
</evidence>
<dbReference type="InterPro" id="IPR011105">
    <property type="entry name" value="Cell_wall_hydrolase_SleB"/>
</dbReference>
<feature type="domain" description="Cell wall hydrolase SleB" evidence="1">
    <location>
        <begin position="266"/>
        <end position="376"/>
    </location>
</feature>
<sequence length="384" mass="41028">MRTAKHGARRADRRSAARRAAFRRTLLSIGVALLILPALPTTLPNADLSAAGTPDDLAGPLLTLSAFAGNPGFDDGDADLAQPPADGSVFVRDGSARVPAERGGRVGPRPLAAVQPKFAAGAIVAATSLLRPGLAMGDDEMRTALAGPMPFGGPTRVAAFRRNGAEEGVKSTPDPVQVAARRDAPAPDAIPAGKVDALQTLAAYAPESRPGQSSLFDAVLHPQGQDFIPPISPKDHAWAASILPASSFTEKEQTCLANGIYFEARGETEKGQAAVAQVILNRVRNPAYPKTICGVVYQNQDWMNRCQFSFACDGIKDVIWNKRAFGTAKRIADEVTRGKTWLPEVGSATHYHATYVRPRWAKTMQKVDKIGLHVFYRTFGGGWR</sequence>
<evidence type="ECO:0000313" key="3">
    <source>
        <dbReference type="Proteomes" id="UP000531216"/>
    </source>
</evidence>
<dbReference type="EMBL" id="JACIDO010000001">
    <property type="protein sequence ID" value="MBB3934318.1"/>
    <property type="molecule type" value="Genomic_DNA"/>
</dbReference>
<dbReference type="GO" id="GO:0016787">
    <property type="term" value="F:hydrolase activity"/>
    <property type="evidence" value="ECO:0007669"/>
    <property type="project" value="UniProtKB-KW"/>
</dbReference>
<dbReference type="RefSeq" id="WP_210185756.1">
    <property type="nucleotide sequence ID" value="NZ_FOOA01000001.1"/>
</dbReference>
<comment type="caution">
    <text evidence="2">The sequence shown here is derived from an EMBL/GenBank/DDBJ whole genome shotgun (WGS) entry which is preliminary data.</text>
</comment>
<reference evidence="2 3" key="1">
    <citation type="submission" date="2020-08" db="EMBL/GenBank/DDBJ databases">
        <title>Genomic Encyclopedia of Type Strains, Phase IV (KMG-IV): sequencing the most valuable type-strain genomes for metagenomic binning, comparative biology and taxonomic classification.</title>
        <authorList>
            <person name="Goeker M."/>
        </authorList>
    </citation>
    <scope>NUCLEOTIDE SEQUENCE [LARGE SCALE GENOMIC DNA]</scope>
    <source>
        <strain evidence="2 3">DSM 25024</strain>
    </source>
</reference>
<keyword evidence="3" id="KW-1185">Reference proteome</keyword>
<protein>
    <submittedName>
        <fullName evidence="2">Spore germination cell wall hydrolase CwlJ-like protein</fullName>
    </submittedName>
</protein>